<evidence type="ECO:0000313" key="10">
    <source>
        <dbReference type="EMBL" id="NYS47080.1"/>
    </source>
</evidence>
<accession>A0ABX2T1J9</accession>
<sequence length="493" mass="54745">MLEESSLLFDGLLVGILAGIIGIIYRIMITYSERVIHFFESGIYQSSFYILYLAMFLIVVGFLSAFMVKKEPYSSGSGIPQVAAEVTGRINTNPFKVLFYKIFGGFFAALGGLSLGREGPSIQLGAMSGKAISKLLRRDSIKENYLVTCGASAGLSVAFNAPIAGVMFSIEEIHKNVSKKLIVSCFSAAVVADIISQYIFGFDAIFQFPDIKNLEITNYFWVAILGVCLGIFGTFYNIIMKICFSFYNKLNLNMLFRPQVAMFCSFILFLSFPIVLGSGHSLVEKLNYTSYGILFLLVLYLIKMLFSLISFTSGVAGGIFLPILVQGAILGALFSNVIDNSTNITIYIIIAMAGYLTAVVRSPLTSIILIFEMTQKLSYFLPLAICCLFAYYTANMLGTKPVYEYLLENLLKKEKIKFDGETEIELEMTIDVENKLVNKKIMDVDWGNNVFIVSIERNGKNIIPKGSTVIKPKDKLIIHITKDEADAFLEKFG</sequence>
<evidence type="ECO:0000256" key="3">
    <source>
        <dbReference type="ARBA" id="ARBA00022692"/>
    </source>
</evidence>
<evidence type="ECO:0000256" key="2">
    <source>
        <dbReference type="ARBA" id="ARBA00022448"/>
    </source>
</evidence>
<evidence type="ECO:0000256" key="7">
    <source>
        <dbReference type="ARBA" id="ARBA00023214"/>
    </source>
</evidence>
<feature type="transmembrane region" description="Helical" evidence="8">
    <location>
        <begin position="344"/>
        <end position="370"/>
    </location>
</feature>
<protein>
    <submittedName>
        <fullName evidence="10">ClC family H(+)/Cl(-) exchange transporter</fullName>
    </submittedName>
</protein>
<evidence type="ECO:0000256" key="8">
    <source>
        <dbReference type="SAM" id="Phobius"/>
    </source>
</evidence>
<keyword evidence="7" id="KW-0868">Chloride</keyword>
<dbReference type="Pfam" id="PF02080">
    <property type="entry name" value="TrkA_C"/>
    <property type="match status" value="1"/>
</dbReference>
<feature type="transmembrane region" description="Helical" evidence="8">
    <location>
        <begin position="288"/>
        <end position="306"/>
    </location>
</feature>
<feature type="transmembrane region" description="Helical" evidence="8">
    <location>
        <begin position="7"/>
        <end position="28"/>
    </location>
</feature>
<dbReference type="PRINTS" id="PR00762">
    <property type="entry name" value="CLCHANNEL"/>
</dbReference>
<dbReference type="PROSITE" id="PS51202">
    <property type="entry name" value="RCK_C"/>
    <property type="match status" value="1"/>
</dbReference>
<dbReference type="InterPro" id="IPR001807">
    <property type="entry name" value="ClC"/>
</dbReference>
<gene>
    <name evidence="10" type="ORF">HZY85_02585</name>
</gene>
<dbReference type="PANTHER" id="PTHR45711">
    <property type="entry name" value="CHLORIDE CHANNEL PROTEIN"/>
    <property type="match status" value="1"/>
</dbReference>
<reference evidence="10 11" key="1">
    <citation type="submission" date="2020-07" db="EMBL/GenBank/DDBJ databases">
        <title>MOT database genomes.</title>
        <authorList>
            <person name="Joseph S."/>
            <person name="Aduse-Opoku J."/>
            <person name="Hashim A."/>
            <person name="Wade W."/>
            <person name="Curtis M."/>
        </authorList>
    </citation>
    <scope>NUCLEOTIDE SEQUENCE [LARGE SCALE GENOMIC DNA]</scope>
    <source>
        <strain evidence="10 11">CIP 106318</strain>
    </source>
</reference>
<keyword evidence="6 8" id="KW-0472">Membrane</keyword>
<dbReference type="SUPFAM" id="SSF81340">
    <property type="entry name" value="Clc chloride channel"/>
    <property type="match status" value="1"/>
</dbReference>
<dbReference type="EMBL" id="JACBYF010000003">
    <property type="protein sequence ID" value="NYS47080.1"/>
    <property type="molecule type" value="Genomic_DNA"/>
</dbReference>
<organism evidence="10 11">
    <name type="scientific">Gemelliphila palaticanis</name>
    <dbReference type="NCBI Taxonomy" id="81950"/>
    <lineage>
        <taxon>Bacteria</taxon>
        <taxon>Bacillati</taxon>
        <taxon>Bacillota</taxon>
        <taxon>Bacilli</taxon>
        <taxon>Bacillales</taxon>
        <taxon>Gemellaceae</taxon>
        <taxon>Gemelliphila</taxon>
    </lineage>
</organism>
<dbReference type="InterPro" id="IPR006037">
    <property type="entry name" value="RCK_C"/>
</dbReference>
<name>A0ABX2T1J9_9BACL</name>
<dbReference type="InterPro" id="IPR014743">
    <property type="entry name" value="Cl-channel_core"/>
</dbReference>
<evidence type="ECO:0000256" key="4">
    <source>
        <dbReference type="ARBA" id="ARBA00022989"/>
    </source>
</evidence>
<feature type="transmembrane region" description="Helical" evidence="8">
    <location>
        <begin position="318"/>
        <end position="338"/>
    </location>
</feature>
<feature type="transmembrane region" description="Helical" evidence="8">
    <location>
        <begin position="220"/>
        <end position="239"/>
    </location>
</feature>
<dbReference type="CDD" id="cd01031">
    <property type="entry name" value="EriC"/>
    <property type="match status" value="1"/>
</dbReference>
<evidence type="ECO:0000259" key="9">
    <source>
        <dbReference type="PROSITE" id="PS51202"/>
    </source>
</evidence>
<feature type="transmembrane region" description="Helical" evidence="8">
    <location>
        <begin position="98"/>
        <end position="116"/>
    </location>
</feature>
<feature type="transmembrane region" description="Helical" evidence="8">
    <location>
        <begin position="48"/>
        <end position="68"/>
    </location>
</feature>
<dbReference type="Proteomes" id="UP000531840">
    <property type="component" value="Unassembled WGS sequence"/>
</dbReference>
<feature type="transmembrane region" description="Helical" evidence="8">
    <location>
        <begin position="260"/>
        <end position="282"/>
    </location>
</feature>
<feature type="transmembrane region" description="Helical" evidence="8">
    <location>
        <begin position="145"/>
        <end position="169"/>
    </location>
</feature>
<keyword evidence="2" id="KW-0813">Transport</keyword>
<dbReference type="Gene3D" id="1.10.3080.10">
    <property type="entry name" value="Clc chloride channel"/>
    <property type="match status" value="1"/>
</dbReference>
<comment type="caution">
    <text evidence="10">The sequence shown here is derived from an EMBL/GenBank/DDBJ whole genome shotgun (WGS) entry which is preliminary data.</text>
</comment>
<keyword evidence="11" id="KW-1185">Reference proteome</keyword>
<evidence type="ECO:0000256" key="1">
    <source>
        <dbReference type="ARBA" id="ARBA00004141"/>
    </source>
</evidence>
<dbReference type="Pfam" id="PF00654">
    <property type="entry name" value="Voltage_CLC"/>
    <property type="match status" value="1"/>
</dbReference>
<keyword evidence="4 8" id="KW-1133">Transmembrane helix</keyword>
<dbReference type="Gene3D" id="3.30.70.1450">
    <property type="entry name" value="Regulator of K+ conductance, C-terminal domain"/>
    <property type="match status" value="1"/>
</dbReference>
<evidence type="ECO:0000313" key="11">
    <source>
        <dbReference type="Proteomes" id="UP000531840"/>
    </source>
</evidence>
<proteinExistence type="predicted"/>
<feature type="domain" description="RCK C-terminal" evidence="9">
    <location>
        <begin position="413"/>
        <end position="493"/>
    </location>
</feature>
<dbReference type="InterPro" id="IPR036721">
    <property type="entry name" value="RCK_C_sf"/>
</dbReference>
<dbReference type="SUPFAM" id="SSF116726">
    <property type="entry name" value="TrkA C-terminal domain-like"/>
    <property type="match status" value="1"/>
</dbReference>
<evidence type="ECO:0000256" key="6">
    <source>
        <dbReference type="ARBA" id="ARBA00023136"/>
    </source>
</evidence>
<feature type="transmembrane region" description="Helical" evidence="8">
    <location>
        <begin position="181"/>
        <end position="200"/>
    </location>
</feature>
<evidence type="ECO:0000256" key="5">
    <source>
        <dbReference type="ARBA" id="ARBA00023065"/>
    </source>
</evidence>
<keyword evidence="5" id="KW-0406">Ion transport</keyword>
<dbReference type="PANTHER" id="PTHR45711:SF6">
    <property type="entry name" value="CHLORIDE CHANNEL PROTEIN"/>
    <property type="match status" value="1"/>
</dbReference>
<feature type="transmembrane region" description="Helical" evidence="8">
    <location>
        <begin position="377"/>
        <end position="394"/>
    </location>
</feature>
<comment type="subcellular location">
    <subcellularLocation>
        <location evidence="1">Membrane</location>
        <topology evidence="1">Multi-pass membrane protein</topology>
    </subcellularLocation>
</comment>
<keyword evidence="3 8" id="KW-0812">Transmembrane</keyword>